<organism evidence="2 3">
    <name type="scientific">Microdochium trichocladiopsis</name>
    <dbReference type="NCBI Taxonomy" id="1682393"/>
    <lineage>
        <taxon>Eukaryota</taxon>
        <taxon>Fungi</taxon>
        <taxon>Dikarya</taxon>
        <taxon>Ascomycota</taxon>
        <taxon>Pezizomycotina</taxon>
        <taxon>Sordariomycetes</taxon>
        <taxon>Xylariomycetidae</taxon>
        <taxon>Xylariales</taxon>
        <taxon>Microdochiaceae</taxon>
        <taxon>Microdochium</taxon>
    </lineage>
</organism>
<evidence type="ECO:0000313" key="3">
    <source>
        <dbReference type="Proteomes" id="UP000756346"/>
    </source>
</evidence>
<feature type="compositionally biased region" description="Basic and acidic residues" evidence="1">
    <location>
        <begin position="138"/>
        <end position="148"/>
    </location>
</feature>
<feature type="region of interest" description="Disordered" evidence="1">
    <location>
        <begin position="64"/>
        <end position="92"/>
    </location>
</feature>
<accession>A0A9P8XTY0</accession>
<comment type="caution">
    <text evidence="2">The sequence shown here is derived from an EMBL/GenBank/DDBJ whole genome shotgun (WGS) entry which is preliminary data.</text>
</comment>
<sequence>MAPLAKVLLGSAIALSITAYAAPVIIIDSRQLAGEGNFFDSLFTDTDNGVGYGTENAENNIAEMLGGSPASGGGSGGPPPKPNRRMAKRQGDKIANGAAAILHAVGANQQADLVQTDGDAVDGQLTDDATTLGAQIGSDKEDVLERTGDMVPNKMPTAPAAH</sequence>
<keyword evidence="3" id="KW-1185">Reference proteome</keyword>
<dbReference type="EMBL" id="JAGTJQ010000011">
    <property type="protein sequence ID" value="KAH7018290.1"/>
    <property type="molecule type" value="Genomic_DNA"/>
</dbReference>
<evidence type="ECO:0000313" key="2">
    <source>
        <dbReference type="EMBL" id="KAH7018290.1"/>
    </source>
</evidence>
<dbReference type="AlphaFoldDB" id="A0A9P8XTY0"/>
<evidence type="ECO:0000256" key="1">
    <source>
        <dbReference type="SAM" id="MobiDB-lite"/>
    </source>
</evidence>
<proteinExistence type="predicted"/>
<protein>
    <submittedName>
        <fullName evidence="2">Uncharacterized protein</fullName>
    </submittedName>
</protein>
<name>A0A9P8XTY0_9PEZI</name>
<reference evidence="2" key="1">
    <citation type="journal article" date="2021" name="Nat. Commun.">
        <title>Genetic determinants of endophytism in the Arabidopsis root mycobiome.</title>
        <authorList>
            <person name="Mesny F."/>
            <person name="Miyauchi S."/>
            <person name="Thiergart T."/>
            <person name="Pickel B."/>
            <person name="Atanasova L."/>
            <person name="Karlsson M."/>
            <person name="Huettel B."/>
            <person name="Barry K.W."/>
            <person name="Haridas S."/>
            <person name="Chen C."/>
            <person name="Bauer D."/>
            <person name="Andreopoulos W."/>
            <person name="Pangilinan J."/>
            <person name="LaButti K."/>
            <person name="Riley R."/>
            <person name="Lipzen A."/>
            <person name="Clum A."/>
            <person name="Drula E."/>
            <person name="Henrissat B."/>
            <person name="Kohler A."/>
            <person name="Grigoriev I.V."/>
            <person name="Martin F.M."/>
            <person name="Hacquard S."/>
        </authorList>
    </citation>
    <scope>NUCLEOTIDE SEQUENCE</scope>
    <source>
        <strain evidence="2">MPI-CAGE-CH-0230</strain>
    </source>
</reference>
<dbReference type="GeneID" id="70189147"/>
<gene>
    <name evidence="2" type="ORF">B0I36DRAFT_368320</name>
</gene>
<dbReference type="RefSeq" id="XP_046006557.1">
    <property type="nucleotide sequence ID" value="XM_046159601.1"/>
</dbReference>
<feature type="region of interest" description="Disordered" evidence="1">
    <location>
        <begin position="130"/>
        <end position="162"/>
    </location>
</feature>
<dbReference type="Proteomes" id="UP000756346">
    <property type="component" value="Unassembled WGS sequence"/>
</dbReference>
<dbReference type="OrthoDB" id="3521820at2759"/>